<sequence length="278" mass="30017">MKVATTDWESDGGRADPTLTVTIMLNSLISRRRLIATGSLASIGVSLSRFAFGQTAGTSSSQTPAGTKPTLSVVPAYLGASPQTLPPLPYAENALEPTISARTVGIHYGKHHRAYFDNLHKLLAGTPLEQASLEQIIVQSHNQPALADVFNNAAQAWNHNFYWNSLSPTATAPSAKLQAAIERKFGSMEALSKALVATSASQFGSGWGWLVVDRGELAVVKTGNAETPFTAGLAPLLTVDVWEHAYYLDYQNRRPDYLVATVSRQLNWAFASANFERV</sequence>
<dbReference type="SUPFAM" id="SSF54719">
    <property type="entry name" value="Fe,Mn superoxide dismutase (SOD), C-terminal domain"/>
    <property type="match status" value="1"/>
</dbReference>
<evidence type="ECO:0000259" key="6">
    <source>
        <dbReference type="Pfam" id="PF02777"/>
    </source>
</evidence>
<protein>
    <recommendedName>
        <fullName evidence="2">superoxide dismutase</fullName>
        <ecNumber evidence="2">1.15.1.1</ecNumber>
    </recommendedName>
</protein>
<dbReference type="PANTHER" id="PTHR42769:SF3">
    <property type="entry name" value="SUPEROXIDE DISMUTASE [FE] 2, CHLOROPLASTIC"/>
    <property type="match status" value="1"/>
</dbReference>
<name>A0ABQ1MX03_9BURK</name>
<dbReference type="PROSITE" id="PS00088">
    <property type="entry name" value="SOD_MN"/>
    <property type="match status" value="1"/>
</dbReference>
<accession>A0ABQ1MX03</accession>
<gene>
    <name evidence="7" type="ORF">GCM10011400_39440</name>
</gene>
<dbReference type="InterPro" id="IPR019833">
    <property type="entry name" value="Mn/Fe_SOD_BS"/>
</dbReference>
<dbReference type="InterPro" id="IPR036324">
    <property type="entry name" value="Mn/Fe_SOD_N_sf"/>
</dbReference>
<evidence type="ECO:0000256" key="4">
    <source>
        <dbReference type="ARBA" id="ARBA00023002"/>
    </source>
</evidence>
<organism evidence="7 8">
    <name type="scientific">Paraburkholderia caffeinilytica</name>
    <dbReference type="NCBI Taxonomy" id="1761016"/>
    <lineage>
        <taxon>Bacteria</taxon>
        <taxon>Pseudomonadati</taxon>
        <taxon>Pseudomonadota</taxon>
        <taxon>Betaproteobacteria</taxon>
        <taxon>Burkholderiales</taxon>
        <taxon>Burkholderiaceae</taxon>
        <taxon>Paraburkholderia</taxon>
    </lineage>
</organism>
<keyword evidence="3" id="KW-0479">Metal-binding</keyword>
<keyword evidence="4" id="KW-0560">Oxidoreductase</keyword>
<dbReference type="EMBL" id="BMHL01000006">
    <property type="protein sequence ID" value="GGC48271.1"/>
    <property type="molecule type" value="Genomic_DNA"/>
</dbReference>
<dbReference type="Gene3D" id="3.55.40.20">
    <property type="entry name" value="Iron/manganese superoxide dismutase, C-terminal domain"/>
    <property type="match status" value="1"/>
</dbReference>
<feature type="domain" description="Manganese/iron superoxide dismutase C-terminal" evidence="6">
    <location>
        <begin position="173"/>
        <end position="273"/>
    </location>
</feature>
<dbReference type="PANTHER" id="PTHR42769">
    <property type="entry name" value="SUPEROXIDE DISMUTASE"/>
    <property type="match status" value="1"/>
</dbReference>
<proteinExistence type="inferred from homology"/>
<dbReference type="InterPro" id="IPR001189">
    <property type="entry name" value="Mn/Fe_SOD"/>
</dbReference>
<dbReference type="Proteomes" id="UP000602004">
    <property type="component" value="Unassembled WGS sequence"/>
</dbReference>
<dbReference type="InterPro" id="IPR036314">
    <property type="entry name" value="SOD_C_sf"/>
</dbReference>
<evidence type="ECO:0000259" key="5">
    <source>
        <dbReference type="Pfam" id="PF00081"/>
    </source>
</evidence>
<evidence type="ECO:0000256" key="2">
    <source>
        <dbReference type="ARBA" id="ARBA00012682"/>
    </source>
</evidence>
<dbReference type="SUPFAM" id="SSF46609">
    <property type="entry name" value="Fe,Mn superoxide dismutase (SOD), N-terminal domain"/>
    <property type="match status" value="1"/>
</dbReference>
<evidence type="ECO:0000313" key="7">
    <source>
        <dbReference type="EMBL" id="GGC48271.1"/>
    </source>
</evidence>
<feature type="domain" description="Manganese/iron superoxide dismutase N-terminal" evidence="5">
    <location>
        <begin position="84"/>
        <end position="167"/>
    </location>
</feature>
<keyword evidence="8" id="KW-1185">Reference proteome</keyword>
<comment type="caution">
    <text evidence="7">The sequence shown here is derived from an EMBL/GenBank/DDBJ whole genome shotgun (WGS) entry which is preliminary data.</text>
</comment>
<dbReference type="EC" id="1.15.1.1" evidence="2"/>
<comment type="similarity">
    <text evidence="1">Belongs to the iron/manganese superoxide dismutase family.</text>
</comment>
<evidence type="ECO:0000256" key="3">
    <source>
        <dbReference type="ARBA" id="ARBA00022723"/>
    </source>
</evidence>
<dbReference type="InterPro" id="IPR019831">
    <property type="entry name" value="Mn/Fe_SOD_N"/>
</dbReference>
<dbReference type="Pfam" id="PF02777">
    <property type="entry name" value="Sod_Fe_C"/>
    <property type="match status" value="1"/>
</dbReference>
<reference evidence="8" key="1">
    <citation type="journal article" date="2019" name="Int. J. Syst. Evol. Microbiol.">
        <title>The Global Catalogue of Microorganisms (GCM) 10K type strain sequencing project: providing services to taxonomists for standard genome sequencing and annotation.</title>
        <authorList>
            <consortium name="The Broad Institute Genomics Platform"/>
            <consortium name="The Broad Institute Genome Sequencing Center for Infectious Disease"/>
            <person name="Wu L."/>
            <person name="Ma J."/>
        </authorList>
    </citation>
    <scope>NUCLEOTIDE SEQUENCE [LARGE SCALE GENOMIC DNA]</scope>
    <source>
        <strain evidence="8">CGMCC 1.15103</strain>
    </source>
</reference>
<dbReference type="Gene3D" id="1.10.287.990">
    <property type="entry name" value="Fe,Mn superoxide dismutase (SOD) domain"/>
    <property type="match status" value="1"/>
</dbReference>
<dbReference type="InterPro" id="IPR019832">
    <property type="entry name" value="Mn/Fe_SOD_C"/>
</dbReference>
<dbReference type="PRINTS" id="PR01703">
    <property type="entry name" value="MNSODISMTASE"/>
</dbReference>
<evidence type="ECO:0000313" key="8">
    <source>
        <dbReference type="Proteomes" id="UP000602004"/>
    </source>
</evidence>
<evidence type="ECO:0000256" key="1">
    <source>
        <dbReference type="ARBA" id="ARBA00008714"/>
    </source>
</evidence>
<dbReference type="Pfam" id="PF00081">
    <property type="entry name" value="Sod_Fe_N"/>
    <property type="match status" value="1"/>
</dbReference>